<comment type="caution">
    <text evidence="2">The sequence shown here is derived from an EMBL/GenBank/DDBJ whole genome shotgun (WGS) entry which is preliminary data.</text>
</comment>
<name>D2MQC9_9FIRM</name>
<dbReference type="eggNOG" id="ENOG503357D">
    <property type="taxonomic scope" value="Bacteria"/>
</dbReference>
<organism evidence="2 3">
    <name type="scientific">Bulleidia extructa W1219</name>
    <dbReference type="NCBI Taxonomy" id="679192"/>
    <lineage>
        <taxon>Bacteria</taxon>
        <taxon>Bacillati</taxon>
        <taxon>Bacillota</taxon>
        <taxon>Erysipelotrichia</taxon>
        <taxon>Erysipelotrichales</taxon>
        <taxon>Erysipelotrichaceae</taxon>
        <taxon>Bulleidia</taxon>
    </lineage>
</organism>
<keyword evidence="1" id="KW-0812">Transmembrane</keyword>
<dbReference type="AlphaFoldDB" id="D2MQC9"/>
<protein>
    <recommendedName>
        <fullName evidence="4">Bacterial type II secretion system domain protein F</fullName>
    </recommendedName>
</protein>
<feature type="transmembrane region" description="Helical" evidence="1">
    <location>
        <begin position="140"/>
        <end position="161"/>
    </location>
</feature>
<proteinExistence type="predicted"/>
<accession>D2MQC9</accession>
<evidence type="ECO:0000313" key="3">
    <source>
        <dbReference type="Proteomes" id="UP000005017"/>
    </source>
</evidence>
<dbReference type="STRING" id="679192.HMPREF9013_0480"/>
<dbReference type="EMBL" id="ADFR01000016">
    <property type="protein sequence ID" value="EFC05198.1"/>
    <property type="molecule type" value="Genomic_DNA"/>
</dbReference>
<feature type="transmembrane region" description="Helical" evidence="1">
    <location>
        <begin position="92"/>
        <end position="114"/>
    </location>
</feature>
<evidence type="ECO:0000313" key="2">
    <source>
        <dbReference type="EMBL" id="EFC05198.1"/>
    </source>
</evidence>
<keyword evidence="3" id="KW-1185">Reference proteome</keyword>
<dbReference type="Proteomes" id="UP000005017">
    <property type="component" value="Unassembled WGS sequence"/>
</dbReference>
<sequence length="317" mass="37528">MYLNQLLKQDIPLKDALTLIEEKRNEKAIEYLKRQLEEGEALEVAFHQVCPKKLWVHLEGFLSLLSFSKSLQLAICLTQMEQQKKKAMEKKLTYPFLLVLLVSIGSFAFSYFILPTMTRVIDSFAIEHQSLKEVERSLRLSWIMMGFLSFGLIGLVTFLKIKKVQIVLYRVLSKVYPRSYFVQKGSIEFVEYYLECLKLQQSSQESFRLLSHIQEKPMVRYIAGEFNRLLCLGISFQAIYSHRIVEPNLQRFFQLSYFFKDTILLLERYLVIASDKQNQRLKRFSMILQCFAYGQIAYLLVLMYQVILYPMRFLQQF</sequence>
<reference evidence="3" key="1">
    <citation type="submission" date="2009-12" db="EMBL/GenBank/DDBJ databases">
        <title>Sequence of Clostridiales genomosp. BVAB3 str. UPII9-5.</title>
        <authorList>
            <person name="Madupu R."/>
            <person name="Durkin A.S."/>
            <person name="Torralba M."/>
            <person name="Methe B."/>
            <person name="Sutton G.G."/>
            <person name="Strausberg R.L."/>
            <person name="Nelson K.E."/>
        </authorList>
    </citation>
    <scope>NUCLEOTIDE SEQUENCE [LARGE SCALE GENOMIC DNA]</scope>
    <source>
        <strain evidence="3">W1219</strain>
    </source>
</reference>
<evidence type="ECO:0008006" key="4">
    <source>
        <dbReference type="Google" id="ProtNLM"/>
    </source>
</evidence>
<evidence type="ECO:0000256" key="1">
    <source>
        <dbReference type="SAM" id="Phobius"/>
    </source>
</evidence>
<gene>
    <name evidence="2" type="ORF">HMPREF9013_0480</name>
</gene>
<feature type="transmembrane region" description="Helical" evidence="1">
    <location>
        <begin position="286"/>
        <end position="307"/>
    </location>
</feature>
<keyword evidence="1" id="KW-1133">Transmembrane helix</keyword>
<keyword evidence="1" id="KW-0472">Membrane</keyword>